<protein>
    <submittedName>
        <fullName evidence="1">Uncharacterized protein</fullName>
    </submittedName>
</protein>
<dbReference type="AlphaFoldDB" id="A0A3M0K313"/>
<dbReference type="Proteomes" id="UP000269221">
    <property type="component" value="Unassembled WGS sequence"/>
</dbReference>
<sequence>MVKGLGHLTCTERLRELELSSLKKRRLRGYLKGRCKCWDIVANGVTPDSREAKRLGSLSQDAGIDQGIRKRLETFILCRQLLSSVRERYPCKYQLLVCHEGWNMAHGIWYLRELAVPEIIFSENEQFPNNSDSIQCTENMRQKFVWNTTSLKKARQIVKQLMVANEPSSPKPPVVVIHWIFEKKGMIMLNLENEIISEVKAKCYVDASNHDLIILNLRRQGWSKL</sequence>
<evidence type="ECO:0000313" key="1">
    <source>
        <dbReference type="EMBL" id="RMC07428.1"/>
    </source>
</evidence>
<name>A0A3M0K313_HIRRU</name>
<accession>A0A3M0K313</accession>
<comment type="caution">
    <text evidence="1">The sequence shown here is derived from an EMBL/GenBank/DDBJ whole genome shotgun (WGS) entry which is preliminary data.</text>
</comment>
<proteinExistence type="predicted"/>
<keyword evidence="2" id="KW-1185">Reference proteome</keyword>
<dbReference type="EMBL" id="QRBI01000120">
    <property type="protein sequence ID" value="RMC07428.1"/>
    <property type="molecule type" value="Genomic_DNA"/>
</dbReference>
<gene>
    <name evidence="1" type="ORF">DUI87_16896</name>
</gene>
<reference evidence="1 2" key="1">
    <citation type="submission" date="2018-07" db="EMBL/GenBank/DDBJ databases">
        <title>A high quality draft genome assembly of the barn swallow (H. rustica rustica).</title>
        <authorList>
            <person name="Formenti G."/>
            <person name="Chiara M."/>
            <person name="Poveda L."/>
            <person name="Francoijs K.-J."/>
            <person name="Bonisoli-Alquati A."/>
            <person name="Canova L."/>
            <person name="Gianfranceschi L."/>
            <person name="Horner D.S."/>
            <person name="Saino N."/>
        </authorList>
    </citation>
    <scope>NUCLEOTIDE SEQUENCE [LARGE SCALE GENOMIC DNA]</scope>
    <source>
        <strain evidence="1">Chelidonia</strain>
        <tissue evidence="1">Blood</tissue>
    </source>
</reference>
<organism evidence="1 2">
    <name type="scientific">Hirundo rustica rustica</name>
    <dbReference type="NCBI Taxonomy" id="333673"/>
    <lineage>
        <taxon>Eukaryota</taxon>
        <taxon>Metazoa</taxon>
        <taxon>Chordata</taxon>
        <taxon>Craniata</taxon>
        <taxon>Vertebrata</taxon>
        <taxon>Euteleostomi</taxon>
        <taxon>Archelosauria</taxon>
        <taxon>Archosauria</taxon>
        <taxon>Dinosauria</taxon>
        <taxon>Saurischia</taxon>
        <taxon>Theropoda</taxon>
        <taxon>Coelurosauria</taxon>
        <taxon>Aves</taxon>
        <taxon>Neognathae</taxon>
        <taxon>Neoaves</taxon>
        <taxon>Telluraves</taxon>
        <taxon>Australaves</taxon>
        <taxon>Passeriformes</taxon>
        <taxon>Sylvioidea</taxon>
        <taxon>Hirundinidae</taxon>
        <taxon>Hirundo</taxon>
    </lineage>
</organism>
<evidence type="ECO:0000313" key="2">
    <source>
        <dbReference type="Proteomes" id="UP000269221"/>
    </source>
</evidence>
<dbReference type="OrthoDB" id="10550400at2759"/>